<dbReference type="PANTHER" id="PTHR30093">
    <property type="entry name" value="GENERAL SECRETION PATHWAY PROTEIN G"/>
    <property type="match status" value="1"/>
</dbReference>
<keyword evidence="1" id="KW-0472">Membrane</keyword>
<accession>A0A5C6M0H0</accession>
<keyword evidence="1" id="KW-1133">Transmembrane helix</keyword>
<dbReference type="Proteomes" id="UP000321083">
    <property type="component" value="Unassembled WGS sequence"/>
</dbReference>
<sequence length="154" mass="16846">MDLLPTPADLSRSCPPAKLRGFTLIELLVVIAIIAILVALLLPAVQQAREAARRTQCKNNLKQIGLALHNYESTHSTFPMGDCSVNRGSGDIPQASVHAYILPFLEAGNNYALFNFNFQVNGNANNTQARIQFIPSYHCPSDPGLNRYLVANVI</sequence>
<reference evidence="3 4" key="1">
    <citation type="submission" date="2019-08" db="EMBL/GenBank/DDBJ databases">
        <title>100 year-old enigma solved: identification of Planctomyces bekefii, the type genus and species of the phylum Planctomycetes.</title>
        <authorList>
            <person name="Svetlana D.N."/>
            <person name="Overmann J."/>
        </authorList>
    </citation>
    <scope>NUCLEOTIDE SEQUENCE [LARGE SCALE GENOMIC DNA]</scope>
    <source>
        <strain evidence="3">Phe10_nw2017</strain>
    </source>
</reference>
<organism evidence="3 4">
    <name type="scientific">Planctomyces bekefii</name>
    <dbReference type="NCBI Taxonomy" id="1653850"/>
    <lineage>
        <taxon>Bacteria</taxon>
        <taxon>Pseudomonadati</taxon>
        <taxon>Planctomycetota</taxon>
        <taxon>Planctomycetia</taxon>
        <taxon>Planctomycetales</taxon>
        <taxon>Planctomycetaceae</taxon>
        <taxon>Planctomyces</taxon>
    </lineage>
</organism>
<keyword evidence="4" id="KW-1185">Reference proteome</keyword>
<dbReference type="Gene3D" id="3.30.700.10">
    <property type="entry name" value="Glycoprotein, Type 4 Pilin"/>
    <property type="match status" value="1"/>
</dbReference>
<dbReference type="EMBL" id="SRHE01000777">
    <property type="protein sequence ID" value="TWW08226.1"/>
    <property type="molecule type" value="Genomic_DNA"/>
</dbReference>
<gene>
    <name evidence="3" type="ORF">E3A20_26440</name>
</gene>
<evidence type="ECO:0000313" key="4">
    <source>
        <dbReference type="Proteomes" id="UP000321083"/>
    </source>
</evidence>
<keyword evidence="1" id="KW-0812">Transmembrane</keyword>
<dbReference type="NCBIfam" id="TIGR02532">
    <property type="entry name" value="IV_pilin_GFxxxE"/>
    <property type="match status" value="1"/>
</dbReference>
<dbReference type="InterPro" id="IPR012902">
    <property type="entry name" value="N_methyl_site"/>
</dbReference>
<dbReference type="Pfam" id="PF07963">
    <property type="entry name" value="N_methyl"/>
    <property type="match status" value="1"/>
</dbReference>
<dbReference type="PANTHER" id="PTHR30093:SF2">
    <property type="entry name" value="TYPE II SECRETION SYSTEM PROTEIN H"/>
    <property type="match status" value="1"/>
</dbReference>
<feature type="domain" description="DUF1559" evidence="2">
    <location>
        <begin position="46"/>
        <end position="144"/>
    </location>
</feature>
<proteinExistence type="predicted"/>
<dbReference type="InterPro" id="IPR011453">
    <property type="entry name" value="DUF1559"/>
</dbReference>
<evidence type="ECO:0000259" key="2">
    <source>
        <dbReference type="Pfam" id="PF07596"/>
    </source>
</evidence>
<reference evidence="3 4" key="2">
    <citation type="submission" date="2019-08" db="EMBL/GenBank/DDBJ databases">
        <authorList>
            <person name="Henke P."/>
        </authorList>
    </citation>
    <scope>NUCLEOTIDE SEQUENCE [LARGE SCALE GENOMIC DNA]</scope>
    <source>
        <strain evidence="3">Phe10_nw2017</strain>
    </source>
</reference>
<feature type="non-terminal residue" evidence="3">
    <location>
        <position position="154"/>
    </location>
</feature>
<evidence type="ECO:0000313" key="3">
    <source>
        <dbReference type="EMBL" id="TWW08226.1"/>
    </source>
</evidence>
<protein>
    <recommendedName>
        <fullName evidence="2">DUF1559 domain-containing protein</fullName>
    </recommendedName>
</protein>
<name>A0A5C6M0H0_9PLAN</name>
<dbReference type="SUPFAM" id="SSF54523">
    <property type="entry name" value="Pili subunits"/>
    <property type="match status" value="1"/>
</dbReference>
<evidence type="ECO:0000256" key="1">
    <source>
        <dbReference type="SAM" id="Phobius"/>
    </source>
</evidence>
<dbReference type="InterPro" id="IPR045584">
    <property type="entry name" value="Pilin-like"/>
</dbReference>
<comment type="caution">
    <text evidence="3">The sequence shown here is derived from an EMBL/GenBank/DDBJ whole genome shotgun (WGS) entry which is preliminary data.</text>
</comment>
<dbReference type="PROSITE" id="PS00409">
    <property type="entry name" value="PROKAR_NTER_METHYL"/>
    <property type="match status" value="1"/>
</dbReference>
<dbReference type="AlphaFoldDB" id="A0A5C6M0H0"/>
<feature type="transmembrane region" description="Helical" evidence="1">
    <location>
        <begin position="20"/>
        <end position="45"/>
    </location>
</feature>
<dbReference type="Pfam" id="PF07596">
    <property type="entry name" value="SBP_bac_10"/>
    <property type="match status" value="1"/>
</dbReference>